<accession>A0ABX2A2Z7</accession>
<evidence type="ECO:0000313" key="2">
    <source>
        <dbReference type="EMBL" id="NOV97174.1"/>
    </source>
</evidence>
<evidence type="ECO:0000313" key="3">
    <source>
        <dbReference type="Proteomes" id="UP000757540"/>
    </source>
</evidence>
<organism evidence="2 3">
    <name type="scientific">Isoptericola halotolerans</name>
    <dbReference type="NCBI Taxonomy" id="300560"/>
    <lineage>
        <taxon>Bacteria</taxon>
        <taxon>Bacillati</taxon>
        <taxon>Actinomycetota</taxon>
        <taxon>Actinomycetes</taxon>
        <taxon>Micrococcales</taxon>
        <taxon>Promicromonosporaceae</taxon>
        <taxon>Isoptericola</taxon>
    </lineage>
</organism>
<dbReference type="CDD" id="cd02947">
    <property type="entry name" value="TRX_family"/>
    <property type="match status" value="1"/>
</dbReference>
<comment type="caution">
    <text evidence="2">The sequence shown here is derived from an EMBL/GenBank/DDBJ whole genome shotgun (WGS) entry which is preliminary data.</text>
</comment>
<sequence length="150" mass="15322">MAQQTAVLVALVVLTAAVALVWRRRQGQVRVGAARAVASTAWHEDLAALGAAPGARATFLQFSAPVCAACRSTARTLAALAGPDVAHVEVDATEHLDLVRRAQVLRTPTVIVLDAAGAEVARASGAMTPDQARAALDAAAPTDLPSGRNA</sequence>
<dbReference type="SUPFAM" id="SSF52833">
    <property type="entry name" value="Thioredoxin-like"/>
    <property type="match status" value="1"/>
</dbReference>
<name>A0ABX2A2Z7_9MICO</name>
<dbReference type="InterPro" id="IPR013766">
    <property type="entry name" value="Thioredoxin_domain"/>
</dbReference>
<gene>
    <name evidence="2" type="ORF">HDG69_001749</name>
</gene>
<dbReference type="RefSeq" id="WP_171783417.1">
    <property type="nucleotide sequence ID" value="NZ_BAAAML010000014.1"/>
</dbReference>
<keyword evidence="3" id="KW-1185">Reference proteome</keyword>
<reference evidence="2 3" key="1">
    <citation type="submission" date="2020-05" db="EMBL/GenBank/DDBJ databases">
        <title>Genomic Encyclopedia of Type Strains, Phase III (KMG-III): the genomes of soil and plant-associated and newly described type strains.</title>
        <authorList>
            <person name="Whitman W."/>
        </authorList>
    </citation>
    <scope>NUCLEOTIDE SEQUENCE [LARGE SCALE GENOMIC DNA]</scope>
    <source>
        <strain evidence="2 3">KCTC 19046</strain>
    </source>
</reference>
<dbReference type="Pfam" id="PF00085">
    <property type="entry name" value="Thioredoxin"/>
    <property type="match status" value="1"/>
</dbReference>
<protein>
    <submittedName>
        <fullName evidence="2">Thiol-disulfide isomerase/thioredoxin</fullName>
    </submittedName>
</protein>
<dbReference type="Proteomes" id="UP000757540">
    <property type="component" value="Unassembled WGS sequence"/>
</dbReference>
<dbReference type="GO" id="GO:0016853">
    <property type="term" value="F:isomerase activity"/>
    <property type="evidence" value="ECO:0007669"/>
    <property type="project" value="UniProtKB-KW"/>
</dbReference>
<keyword evidence="2" id="KW-0413">Isomerase</keyword>
<dbReference type="InterPro" id="IPR036249">
    <property type="entry name" value="Thioredoxin-like_sf"/>
</dbReference>
<evidence type="ECO:0000259" key="1">
    <source>
        <dbReference type="Pfam" id="PF00085"/>
    </source>
</evidence>
<proteinExistence type="predicted"/>
<dbReference type="Gene3D" id="3.40.30.10">
    <property type="entry name" value="Glutaredoxin"/>
    <property type="match status" value="1"/>
</dbReference>
<feature type="domain" description="Thioredoxin" evidence="1">
    <location>
        <begin position="55"/>
        <end position="135"/>
    </location>
</feature>
<dbReference type="EMBL" id="JABEZU010000002">
    <property type="protein sequence ID" value="NOV97174.1"/>
    <property type="molecule type" value="Genomic_DNA"/>
</dbReference>